<proteinExistence type="predicted"/>
<dbReference type="AlphaFoldDB" id="A0A8B9UUT4"/>
<dbReference type="Proteomes" id="UP000694549">
    <property type="component" value="Unplaced"/>
</dbReference>
<reference evidence="3" key="1">
    <citation type="submission" date="2025-08" db="UniProtKB">
        <authorList>
            <consortium name="Ensembl"/>
        </authorList>
    </citation>
    <scope>IDENTIFICATION</scope>
</reference>
<evidence type="ECO:0000256" key="1">
    <source>
        <dbReference type="SAM" id="Phobius"/>
    </source>
</evidence>
<keyword evidence="1" id="KW-1133">Transmembrane helix</keyword>
<protein>
    <submittedName>
        <fullName evidence="3">Uncharacterized protein</fullName>
    </submittedName>
</protein>
<organism evidence="3 4">
    <name type="scientific">Anas zonorhyncha</name>
    <name type="common">Eastern spot-billed duck</name>
    <dbReference type="NCBI Taxonomy" id="75864"/>
    <lineage>
        <taxon>Eukaryota</taxon>
        <taxon>Metazoa</taxon>
        <taxon>Chordata</taxon>
        <taxon>Craniata</taxon>
        <taxon>Vertebrata</taxon>
        <taxon>Euteleostomi</taxon>
        <taxon>Archelosauria</taxon>
        <taxon>Archosauria</taxon>
        <taxon>Dinosauria</taxon>
        <taxon>Saurischia</taxon>
        <taxon>Theropoda</taxon>
        <taxon>Coelurosauria</taxon>
        <taxon>Aves</taxon>
        <taxon>Neognathae</taxon>
        <taxon>Galloanserae</taxon>
        <taxon>Anseriformes</taxon>
        <taxon>Anatidae</taxon>
        <taxon>Anatinae</taxon>
        <taxon>Anas</taxon>
    </lineage>
</organism>
<feature type="transmembrane region" description="Helical" evidence="1">
    <location>
        <begin position="166"/>
        <end position="187"/>
    </location>
</feature>
<name>A0A8B9UUT4_9AVES</name>
<keyword evidence="1" id="KW-0812">Transmembrane</keyword>
<accession>A0A8B9UUT4</accession>
<feature type="transmembrane region" description="Helical" evidence="1">
    <location>
        <begin position="225"/>
        <end position="247"/>
    </location>
</feature>
<keyword evidence="2" id="KW-0732">Signal</keyword>
<sequence length="272" mass="30143">MVWWKRECLGQVLFTACSSAGVPRGGCQRCYTHQVSTWDGKPCFGDGWPESLSWRKNTRRRLEQPEDGCWCCQSCTVGAGAPHPAWDCSWSTPWPHPQRRPVSHHAQGWCFTQSSQEVPALHVPEIPELGQVPDQTLNQPLETLGLAASSLGGESRYQLYIHLQDTALASMVLVLGLHVSAISGIILRWMSACIYPMSCSPPPSSSCMLDNCERSYQKWPLSPQFFSWSMCPGLWLLFSPIVLLATLQARGSIFSASLQTICSAPAKAFVEN</sequence>
<evidence type="ECO:0000313" key="3">
    <source>
        <dbReference type="Ensembl" id="ENSAZOP00000013788.1"/>
    </source>
</evidence>
<feature type="chain" id="PRO_5034389946" evidence="2">
    <location>
        <begin position="21"/>
        <end position="272"/>
    </location>
</feature>
<reference evidence="3" key="2">
    <citation type="submission" date="2025-09" db="UniProtKB">
        <authorList>
            <consortium name="Ensembl"/>
        </authorList>
    </citation>
    <scope>IDENTIFICATION</scope>
</reference>
<keyword evidence="4" id="KW-1185">Reference proteome</keyword>
<feature type="signal peptide" evidence="2">
    <location>
        <begin position="1"/>
        <end position="20"/>
    </location>
</feature>
<dbReference type="Ensembl" id="ENSAZOT00000014816.1">
    <property type="protein sequence ID" value="ENSAZOP00000013788.1"/>
    <property type="gene ID" value="ENSAZOG00000008860.1"/>
</dbReference>
<evidence type="ECO:0000313" key="4">
    <source>
        <dbReference type="Proteomes" id="UP000694549"/>
    </source>
</evidence>
<keyword evidence="1" id="KW-0472">Membrane</keyword>
<evidence type="ECO:0000256" key="2">
    <source>
        <dbReference type="SAM" id="SignalP"/>
    </source>
</evidence>